<name>L7JFV6_PYRO1</name>
<proteinExistence type="predicted"/>
<sequence>MQQFAVSAGCLSPARMRMQTIVPSLIKVIDQKMDETVVRVGYHVPERACKVKNMYRW</sequence>
<dbReference type="AlphaFoldDB" id="L7JFV6"/>
<gene>
    <name evidence="1" type="ORF">OOW_P131scaffold00344g3</name>
</gene>
<reference evidence="1" key="1">
    <citation type="journal article" date="2012" name="PLoS Genet.">
        <title>Comparative analysis of the genomes of two field isolates of the rice blast fungus Magnaporthe oryzae.</title>
        <authorList>
            <person name="Xue M."/>
            <person name="Yang J."/>
            <person name="Li Z."/>
            <person name="Hu S."/>
            <person name="Yao N."/>
            <person name="Dean R.A."/>
            <person name="Zhao W."/>
            <person name="Shen M."/>
            <person name="Zhang H."/>
            <person name="Li C."/>
            <person name="Liu L."/>
            <person name="Cao L."/>
            <person name="Xu X."/>
            <person name="Xing Y."/>
            <person name="Hsiang T."/>
            <person name="Zhang Z."/>
            <person name="Xu J.R."/>
            <person name="Peng Y.L."/>
        </authorList>
    </citation>
    <scope>NUCLEOTIDE SEQUENCE [LARGE SCALE GENOMIC DNA]</scope>
    <source>
        <strain evidence="1">P131</strain>
    </source>
</reference>
<protein>
    <submittedName>
        <fullName evidence="1">Uncharacterized protein</fullName>
    </submittedName>
</protein>
<dbReference type="EMBL" id="JH794380">
    <property type="protein sequence ID" value="ELQ66963.1"/>
    <property type="molecule type" value="Genomic_DNA"/>
</dbReference>
<accession>L7JFV6</accession>
<organism>
    <name type="scientific">Pyricularia oryzae (strain P131)</name>
    <name type="common">Rice blast fungus</name>
    <name type="synonym">Magnaporthe oryzae</name>
    <dbReference type="NCBI Taxonomy" id="1143193"/>
    <lineage>
        <taxon>Eukaryota</taxon>
        <taxon>Fungi</taxon>
        <taxon>Dikarya</taxon>
        <taxon>Ascomycota</taxon>
        <taxon>Pezizomycotina</taxon>
        <taxon>Sordariomycetes</taxon>
        <taxon>Sordariomycetidae</taxon>
        <taxon>Magnaporthales</taxon>
        <taxon>Pyriculariaceae</taxon>
        <taxon>Pyricularia</taxon>
    </lineage>
</organism>
<evidence type="ECO:0000313" key="1">
    <source>
        <dbReference type="EMBL" id="ELQ66963.1"/>
    </source>
</evidence>